<protein>
    <submittedName>
        <fullName evidence="3">Uncharacterized protein</fullName>
    </submittedName>
</protein>
<name>A0A915A1Z9_PARUN</name>
<dbReference type="AlphaFoldDB" id="A0A915A1Z9"/>
<dbReference type="WBParaSite" id="PgE192_g001_t01">
    <property type="protein sequence ID" value="PgE192_g001_t01"/>
    <property type="gene ID" value="PgE192_g001"/>
</dbReference>
<organism evidence="2 3">
    <name type="scientific">Parascaris univalens</name>
    <name type="common">Nematode worm</name>
    <dbReference type="NCBI Taxonomy" id="6257"/>
    <lineage>
        <taxon>Eukaryota</taxon>
        <taxon>Metazoa</taxon>
        <taxon>Ecdysozoa</taxon>
        <taxon>Nematoda</taxon>
        <taxon>Chromadorea</taxon>
        <taxon>Rhabditida</taxon>
        <taxon>Spirurina</taxon>
        <taxon>Ascaridomorpha</taxon>
        <taxon>Ascaridoidea</taxon>
        <taxon>Ascarididae</taxon>
        <taxon>Parascaris</taxon>
    </lineage>
</organism>
<evidence type="ECO:0000313" key="2">
    <source>
        <dbReference type="Proteomes" id="UP000887569"/>
    </source>
</evidence>
<keyword evidence="2" id="KW-1185">Reference proteome</keyword>
<reference evidence="3" key="1">
    <citation type="submission" date="2022-11" db="UniProtKB">
        <authorList>
            <consortium name="WormBaseParasite"/>
        </authorList>
    </citation>
    <scope>IDENTIFICATION</scope>
</reference>
<accession>A0A915A1Z9</accession>
<evidence type="ECO:0000313" key="3">
    <source>
        <dbReference type="WBParaSite" id="PgE192_g001_t01"/>
    </source>
</evidence>
<feature type="region of interest" description="Disordered" evidence="1">
    <location>
        <begin position="1"/>
        <end position="25"/>
    </location>
</feature>
<dbReference type="Proteomes" id="UP000887569">
    <property type="component" value="Unplaced"/>
</dbReference>
<evidence type="ECO:0000256" key="1">
    <source>
        <dbReference type="SAM" id="MobiDB-lite"/>
    </source>
</evidence>
<sequence length="168" mass="17792">MVDRSLESGCLGSQPKVGGRNESKSHLDVADMGSGELMSNSAHHSPVLIACNRAEVERICWDPKDGELCLSRMKPEETLVEVRSGSDVLIDRLTWALGVGPAGASTGADLGGSSKYSMQRSETGGARLAFELSYGPLQLCTASIMALVLRRALNSRLRTGTDSGNPTV</sequence>
<proteinExistence type="predicted"/>